<sequence length="48" mass="5159">MKHTRCGFLVVMVVMAGIGKSSRGHGRWFAVREGGRTVGSGRVATIIE</sequence>
<dbReference type="Proteomes" id="UP001199915">
    <property type="component" value="Unassembled WGS sequence"/>
</dbReference>
<protein>
    <submittedName>
        <fullName evidence="3">Uncharacterized protein</fullName>
    </submittedName>
</protein>
<evidence type="ECO:0000256" key="2">
    <source>
        <dbReference type="ARBA" id="ARBA00023134"/>
    </source>
</evidence>
<evidence type="ECO:0000313" key="4">
    <source>
        <dbReference type="Proteomes" id="UP001199915"/>
    </source>
</evidence>
<gene>
    <name evidence="3" type="ORF">L0N21_06140</name>
</gene>
<proteinExistence type="predicted"/>
<dbReference type="EMBL" id="JAKNFS010000007">
    <property type="protein sequence ID" value="MCG4765089.1"/>
    <property type="molecule type" value="Genomic_DNA"/>
</dbReference>
<dbReference type="AlphaFoldDB" id="A0AAE3F1L1"/>
<comment type="caution">
    <text evidence="3">The sequence shown here is derived from an EMBL/GenBank/DDBJ whole genome shotgun (WGS) entry which is preliminary data.</text>
</comment>
<organism evidence="3 4">
    <name type="scientific">Fusicatenibacter saccharivorans</name>
    <dbReference type="NCBI Taxonomy" id="1150298"/>
    <lineage>
        <taxon>Bacteria</taxon>
        <taxon>Bacillati</taxon>
        <taxon>Bacillota</taxon>
        <taxon>Clostridia</taxon>
        <taxon>Lachnospirales</taxon>
        <taxon>Lachnospiraceae</taxon>
        <taxon>Fusicatenibacter</taxon>
    </lineage>
</organism>
<name>A0AAE3F1L1_9FIRM</name>
<reference evidence="3" key="1">
    <citation type="submission" date="2022-01" db="EMBL/GenBank/DDBJ databases">
        <title>Collection of gut derived symbiotic bacterial strains cultured from healthy donors.</title>
        <authorList>
            <person name="Lin H."/>
            <person name="Kohout C."/>
            <person name="Waligurski E."/>
            <person name="Pamer E.G."/>
        </authorList>
    </citation>
    <scope>NUCLEOTIDE SEQUENCE</scope>
    <source>
        <strain evidence="3">DFI.5.49</strain>
    </source>
</reference>
<dbReference type="GO" id="GO:0005525">
    <property type="term" value="F:GTP binding"/>
    <property type="evidence" value="ECO:0007669"/>
    <property type="project" value="UniProtKB-KW"/>
</dbReference>
<dbReference type="RefSeq" id="WP_238032968.1">
    <property type="nucleotide sequence ID" value="NZ_JAKNFS010000007.1"/>
</dbReference>
<dbReference type="InterPro" id="IPR009001">
    <property type="entry name" value="Transl_elong_EF1A/Init_IF2_C"/>
</dbReference>
<keyword evidence="2" id="KW-0342">GTP-binding</keyword>
<dbReference type="SUPFAM" id="SSF50465">
    <property type="entry name" value="EF-Tu/eEF-1alpha/eIF2-gamma C-terminal domain"/>
    <property type="match status" value="1"/>
</dbReference>
<evidence type="ECO:0000256" key="1">
    <source>
        <dbReference type="ARBA" id="ARBA00022741"/>
    </source>
</evidence>
<accession>A0AAE3F1L1</accession>
<keyword evidence="1" id="KW-0547">Nucleotide-binding</keyword>
<evidence type="ECO:0000313" key="3">
    <source>
        <dbReference type="EMBL" id="MCG4765089.1"/>
    </source>
</evidence>